<dbReference type="PROSITE" id="PS00194">
    <property type="entry name" value="THIOREDOXIN_1"/>
    <property type="match status" value="1"/>
</dbReference>
<dbReference type="InterPro" id="IPR050553">
    <property type="entry name" value="Thioredoxin_ResA/DsbE_sf"/>
</dbReference>
<dbReference type="InterPro" id="IPR013766">
    <property type="entry name" value="Thioredoxin_domain"/>
</dbReference>
<dbReference type="Gene3D" id="1.25.40.10">
    <property type="entry name" value="Tetratricopeptide repeat domain"/>
    <property type="match status" value="1"/>
</dbReference>
<proteinExistence type="predicted"/>
<name>A0ABS7Z8X6_9SPHI</name>
<dbReference type="PANTHER" id="PTHR42852:SF13">
    <property type="entry name" value="PROTEIN DIPZ"/>
    <property type="match status" value="1"/>
</dbReference>
<dbReference type="PROSITE" id="PS51352">
    <property type="entry name" value="THIOREDOXIN_2"/>
    <property type="match status" value="1"/>
</dbReference>
<dbReference type="Gene3D" id="3.40.30.10">
    <property type="entry name" value="Glutaredoxin"/>
    <property type="match status" value="1"/>
</dbReference>
<gene>
    <name evidence="4" type="ORF">IPZ78_16085</name>
</gene>
<dbReference type="Proteomes" id="UP001165302">
    <property type="component" value="Unassembled WGS sequence"/>
</dbReference>
<dbReference type="EMBL" id="JADEYP010000040">
    <property type="protein sequence ID" value="MCA5006661.1"/>
    <property type="molecule type" value="Genomic_DNA"/>
</dbReference>
<sequence length="483" mass="54668">MKKTILTFAILGICLTFQNVNAQLAKKKGVTLEEISKEINTLAKKGDDASKAQLLTEAKALSESKNETFVNFGSSIYSFLQKTEEAEKIDKTILKRFPKGLKARTEAYKNVFSESNNTAVSAEKAYNQFLKKFPASNFDEKDRTLYSSAEAKLAALYFKENNTSKAQEYVNKLKTSKSFIQRGYGLTVELAKNNDYKNSLPILEELISKAKEDQAIGSQYLPLVYSNYAKALYETGRYDEVIKISEKYLIPNEITTINLTLANAYTKVGRDLDAFLLLDKFIKSGRNKDIEEAIKPLFEKLNAGKSNFSAYTDKLDIEIKEAALTKYKAEMIKEKAPDFSLVNMEGKTVSLSDLKGKVVVLDFWATWCGPCVGSFPGMQAGVDKYKGDKEVEFLFINCWQSEKNYKEVVEKFLKDKNYRFHVLFDEMNDRTKSITTAYGVEGIPTKVFIDKEGYIRFISSGGQYDVQKLVDELETKIELARKG</sequence>
<dbReference type="RefSeq" id="WP_225555020.1">
    <property type="nucleotide sequence ID" value="NZ_JADEYP010000040.1"/>
</dbReference>
<feature type="domain" description="Thioredoxin" evidence="3">
    <location>
        <begin position="330"/>
        <end position="478"/>
    </location>
</feature>
<dbReference type="CDD" id="cd02966">
    <property type="entry name" value="TlpA_like_family"/>
    <property type="match status" value="1"/>
</dbReference>
<evidence type="ECO:0000256" key="2">
    <source>
        <dbReference type="SAM" id="SignalP"/>
    </source>
</evidence>
<dbReference type="SUPFAM" id="SSF52833">
    <property type="entry name" value="Thioredoxin-like"/>
    <property type="match status" value="1"/>
</dbReference>
<dbReference type="InterPro" id="IPR036249">
    <property type="entry name" value="Thioredoxin-like_sf"/>
</dbReference>
<keyword evidence="2" id="KW-0732">Signal</keyword>
<dbReference type="PANTHER" id="PTHR42852">
    <property type="entry name" value="THIOL:DISULFIDE INTERCHANGE PROTEIN DSBE"/>
    <property type="match status" value="1"/>
</dbReference>
<keyword evidence="5" id="KW-1185">Reference proteome</keyword>
<organism evidence="4 5">
    <name type="scientific">Sphingobacterium bovistauri</name>
    <dbReference type="NCBI Taxonomy" id="2781959"/>
    <lineage>
        <taxon>Bacteria</taxon>
        <taxon>Pseudomonadati</taxon>
        <taxon>Bacteroidota</taxon>
        <taxon>Sphingobacteriia</taxon>
        <taxon>Sphingobacteriales</taxon>
        <taxon>Sphingobacteriaceae</taxon>
        <taxon>Sphingobacterium</taxon>
    </lineage>
</organism>
<feature type="chain" id="PRO_5045524104" evidence="2">
    <location>
        <begin position="23"/>
        <end position="483"/>
    </location>
</feature>
<dbReference type="SUPFAM" id="SSF48452">
    <property type="entry name" value="TPR-like"/>
    <property type="match status" value="1"/>
</dbReference>
<protein>
    <submittedName>
        <fullName evidence="4">Redoxin domain-containing protein</fullName>
    </submittedName>
</protein>
<comment type="caution">
    <text evidence="4">The sequence shown here is derived from an EMBL/GenBank/DDBJ whole genome shotgun (WGS) entry which is preliminary data.</text>
</comment>
<evidence type="ECO:0000313" key="4">
    <source>
        <dbReference type="EMBL" id="MCA5006661.1"/>
    </source>
</evidence>
<dbReference type="Pfam" id="PF00578">
    <property type="entry name" value="AhpC-TSA"/>
    <property type="match status" value="1"/>
</dbReference>
<reference evidence="4" key="1">
    <citation type="submission" date="2020-10" db="EMBL/GenBank/DDBJ databases">
        <authorList>
            <person name="Lu T."/>
            <person name="Wang Q."/>
            <person name="Han X."/>
        </authorList>
    </citation>
    <scope>NUCLEOTIDE SEQUENCE</scope>
    <source>
        <strain evidence="4">WQ 366</strain>
    </source>
</reference>
<evidence type="ECO:0000256" key="1">
    <source>
        <dbReference type="ARBA" id="ARBA00023284"/>
    </source>
</evidence>
<feature type="signal peptide" evidence="2">
    <location>
        <begin position="1"/>
        <end position="22"/>
    </location>
</feature>
<evidence type="ECO:0000313" key="5">
    <source>
        <dbReference type="Proteomes" id="UP001165302"/>
    </source>
</evidence>
<dbReference type="InterPro" id="IPR011990">
    <property type="entry name" value="TPR-like_helical_dom_sf"/>
</dbReference>
<keyword evidence="1" id="KW-0676">Redox-active center</keyword>
<dbReference type="InterPro" id="IPR000866">
    <property type="entry name" value="AhpC/TSA"/>
</dbReference>
<evidence type="ECO:0000259" key="3">
    <source>
        <dbReference type="PROSITE" id="PS51352"/>
    </source>
</evidence>
<accession>A0ABS7Z8X6</accession>
<dbReference type="InterPro" id="IPR017937">
    <property type="entry name" value="Thioredoxin_CS"/>
</dbReference>